<feature type="compositionally biased region" description="Gly residues" evidence="1">
    <location>
        <begin position="256"/>
        <end position="265"/>
    </location>
</feature>
<dbReference type="AlphaFoldDB" id="K0RR98"/>
<dbReference type="EMBL" id="AGNL01031938">
    <property type="protein sequence ID" value="EJK56288.1"/>
    <property type="molecule type" value="Genomic_DNA"/>
</dbReference>
<feature type="region of interest" description="Disordered" evidence="1">
    <location>
        <begin position="229"/>
        <end position="290"/>
    </location>
</feature>
<protein>
    <submittedName>
        <fullName evidence="2">Uncharacterized protein</fullName>
    </submittedName>
</protein>
<evidence type="ECO:0000256" key="1">
    <source>
        <dbReference type="SAM" id="MobiDB-lite"/>
    </source>
</evidence>
<reference evidence="2 3" key="1">
    <citation type="journal article" date="2012" name="Genome Biol.">
        <title>Genome and low-iron response of an oceanic diatom adapted to chronic iron limitation.</title>
        <authorList>
            <person name="Lommer M."/>
            <person name="Specht M."/>
            <person name="Roy A.S."/>
            <person name="Kraemer L."/>
            <person name="Andreson R."/>
            <person name="Gutowska M.A."/>
            <person name="Wolf J."/>
            <person name="Bergner S.V."/>
            <person name="Schilhabel M.B."/>
            <person name="Klostermeier U.C."/>
            <person name="Beiko R.G."/>
            <person name="Rosenstiel P."/>
            <person name="Hippler M."/>
            <person name="Laroche J."/>
        </authorList>
    </citation>
    <scope>NUCLEOTIDE SEQUENCE [LARGE SCALE GENOMIC DNA]</scope>
    <source>
        <strain evidence="2 3">CCMP1005</strain>
    </source>
</reference>
<keyword evidence="3" id="KW-1185">Reference proteome</keyword>
<gene>
    <name evidence="2" type="ORF">THAOC_23865</name>
</gene>
<dbReference type="Proteomes" id="UP000266841">
    <property type="component" value="Unassembled WGS sequence"/>
</dbReference>
<evidence type="ECO:0000313" key="2">
    <source>
        <dbReference type="EMBL" id="EJK56288.1"/>
    </source>
</evidence>
<evidence type="ECO:0000313" key="3">
    <source>
        <dbReference type="Proteomes" id="UP000266841"/>
    </source>
</evidence>
<organism evidence="2 3">
    <name type="scientific">Thalassiosira oceanica</name>
    <name type="common">Marine diatom</name>
    <dbReference type="NCBI Taxonomy" id="159749"/>
    <lineage>
        <taxon>Eukaryota</taxon>
        <taxon>Sar</taxon>
        <taxon>Stramenopiles</taxon>
        <taxon>Ochrophyta</taxon>
        <taxon>Bacillariophyta</taxon>
        <taxon>Coscinodiscophyceae</taxon>
        <taxon>Thalassiosirophycidae</taxon>
        <taxon>Thalassiosirales</taxon>
        <taxon>Thalassiosiraceae</taxon>
        <taxon>Thalassiosira</taxon>
    </lineage>
</organism>
<proteinExistence type="predicted"/>
<sequence length="290" mass="31228">MRQDTHSISKENVFESFNNRLCSMFSPRQVVPPVQLSSSYLWYLFFVPRCGKAPVHAEFICDRPRSFGYFATPPRHDEKARIGSTRRCRVPAGRYGGTVSVAALTSRLLPSLSRRPRSPPTDDGENGAAPVPSTVLLQRGRSRSIPPPLGASKDLRGRAPTEGWGVRLGSLDSPRQLAGPSGDSQGDEDSSGAGPLDALHSAARPLEVFISSRFRRLIVIPASAEKPVAPPDGPGAGPRVFSATGDRPSVLATRSTGGGEAGGTVGRRPGHDSRARFFPPPLRTTRRVFR</sequence>
<name>K0RR98_THAOC</name>
<accession>K0RR98</accession>
<comment type="caution">
    <text evidence="2">The sequence shown here is derived from an EMBL/GenBank/DDBJ whole genome shotgun (WGS) entry which is preliminary data.</text>
</comment>
<feature type="region of interest" description="Disordered" evidence="1">
    <location>
        <begin position="109"/>
        <end position="197"/>
    </location>
</feature>